<feature type="binding site" evidence="3">
    <location>
        <position position="168"/>
    </location>
    <ligand>
        <name>a divalent metal cation</name>
        <dbReference type="ChEBI" id="CHEBI:60240"/>
        <label>2</label>
    </ligand>
</feature>
<keyword evidence="1 3" id="KW-0479">Metal-binding</keyword>
<dbReference type="GO" id="GO:0005829">
    <property type="term" value="C:cytosol"/>
    <property type="evidence" value="ECO:0007669"/>
    <property type="project" value="TreeGrafter"/>
</dbReference>
<feature type="binding site" evidence="3">
    <location>
        <position position="188"/>
    </location>
    <ligand>
        <name>a divalent metal cation</name>
        <dbReference type="ChEBI" id="CHEBI:60240"/>
        <label>2</label>
    </ligand>
</feature>
<evidence type="ECO:0008006" key="6">
    <source>
        <dbReference type="Google" id="ProtNLM"/>
    </source>
</evidence>
<dbReference type="GO" id="GO:0046872">
    <property type="term" value="F:metal ion binding"/>
    <property type="evidence" value="ECO:0007669"/>
    <property type="project" value="UniProtKB-KW"/>
</dbReference>
<sequence length="291" mass="32897">MNSYTVHKLTDSHAHLYFDKLRDQLDLVLENAVANGLGIIINVGVDVETSKEAVRQTIDFRLRGNDKESGNNSLKIYSTIGIHPHEGVNYPTKESEIQNDLEALKDLYLNNQSLVVGIGECGLDFFFEHNAGFVESGLIVEEKKKSQMRLFEAQIVLVNELQLPLIVHCRDAWTEMLPYLNQFNGVLHCYSGNTKITKQVLETNLYISFAGNITYPKNDWLRESLKMIPLERVLIETDSPFLAPQSKRGQPNEPANIREVAERVAQVKGISVEEVARQTTQNVIKVFNLNA</sequence>
<dbReference type="PIRSF" id="PIRSF005902">
    <property type="entry name" value="DNase_TatD"/>
    <property type="match status" value="1"/>
</dbReference>
<dbReference type="GO" id="GO:0004536">
    <property type="term" value="F:DNA nuclease activity"/>
    <property type="evidence" value="ECO:0007669"/>
    <property type="project" value="InterPro"/>
</dbReference>
<dbReference type="AlphaFoldDB" id="A0A1F5KGU1"/>
<evidence type="ECO:0000313" key="5">
    <source>
        <dbReference type="Proteomes" id="UP000177328"/>
    </source>
</evidence>
<dbReference type="Proteomes" id="UP000177328">
    <property type="component" value="Unassembled WGS sequence"/>
</dbReference>
<dbReference type="NCBIfam" id="TIGR00010">
    <property type="entry name" value="YchF/TatD family DNA exonuclease"/>
    <property type="match status" value="1"/>
</dbReference>
<dbReference type="GO" id="GO:0016788">
    <property type="term" value="F:hydrolase activity, acting on ester bonds"/>
    <property type="evidence" value="ECO:0007669"/>
    <property type="project" value="InterPro"/>
</dbReference>
<evidence type="ECO:0000256" key="2">
    <source>
        <dbReference type="ARBA" id="ARBA00022801"/>
    </source>
</evidence>
<dbReference type="SUPFAM" id="SSF51556">
    <property type="entry name" value="Metallo-dependent hydrolases"/>
    <property type="match status" value="1"/>
</dbReference>
<evidence type="ECO:0000313" key="4">
    <source>
        <dbReference type="EMBL" id="OGE40030.1"/>
    </source>
</evidence>
<reference evidence="4 5" key="1">
    <citation type="journal article" date="2016" name="Nat. Commun.">
        <title>Thousands of microbial genomes shed light on interconnected biogeochemical processes in an aquifer system.</title>
        <authorList>
            <person name="Anantharaman K."/>
            <person name="Brown C.T."/>
            <person name="Hug L.A."/>
            <person name="Sharon I."/>
            <person name="Castelle C.J."/>
            <person name="Probst A.J."/>
            <person name="Thomas B.C."/>
            <person name="Singh A."/>
            <person name="Wilkins M.J."/>
            <person name="Karaoz U."/>
            <person name="Brodie E.L."/>
            <person name="Williams K.H."/>
            <person name="Hubbard S.S."/>
            <person name="Banfield J.F."/>
        </authorList>
    </citation>
    <scope>NUCLEOTIDE SEQUENCE [LARGE SCALE GENOMIC DNA]</scope>
</reference>
<dbReference type="InterPro" id="IPR001130">
    <property type="entry name" value="TatD-like"/>
</dbReference>
<dbReference type="PANTHER" id="PTHR46124:SF2">
    <property type="entry name" value="D-AMINOACYL-TRNA DEACYLASE"/>
    <property type="match status" value="1"/>
</dbReference>
<evidence type="ECO:0000256" key="1">
    <source>
        <dbReference type="ARBA" id="ARBA00022723"/>
    </source>
</evidence>
<feature type="binding site" evidence="3">
    <location>
        <position position="13"/>
    </location>
    <ligand>
        <name>a divalent metal cation</name>
        <dbReference type="ChEBI" id="CHEBI:60240"/>
        <label>1</label>
    </ligand>
</feature>
<dbReference type="PANTHER" id="PTHR46124">
    <property type="entry name" value="D-AMINOACYL-TRNA DEACYLASE"/>
    <property type="match status" value="1"/>
</dbReference>
<dbReference type="CDD" id="cd01310">
    <property type="entry name" value="TatD_DNAse"/>
    <property type="match status" value="1"/>
</dbReference>
<feature type="binding site" evidence="3">
    <location>
        <position position="15"/>
    </location>
    <ligand>
        <name>a divalent metal cation</name>
        <dbReference type="ChEBI" id="CHEBI:60240"/>
        <label>1</label>
    </ligand>
</feature>
<dbReference type="EMBL" id="MFDD01000014">
    <property type="protein sequence ID" value="OGE40030.1"/>
    <property type="molecule type" value="Genomic_DNA"/>
</dbReference>
<dbReference type="FunFam" id="3.20.20.140:FF:000005">
    <property type="entry name" value="TatD family hydrolase"/>
    <property type="match status" value="1"/>
</dbReference>
<proteinExistence type="predicted"/>
<dbReference type="Gene3D" id="3.20.20.140">
    <property type="entry name" value="Metal-dependent hydrolases"/>
    <property type="match status" value="1"/>
</dbReference>
<dbReference type="Pfam" id="PF01026">
    <property type="entry name" value="TatD_DNase"/>
    <property type="match status" value="1"/>
</dbReference>
<feature type="binding site" evidence="3">
    <location>
        <position position="120"/>
    </location>
    <ligand>
        <name>a divalent metal cation</name>
        <dbReference type="ChEBI" id="CHEBI:60240"/>
        <label>1</label>
    </ligand>
</feature>
<keyword evidence="2" id="KW-0378">Hydrolase</keyword>
<dbReference type="InterPro" id="IPR032466">
    <property type="entry name" value="Metal_Hydrolase"/>
</dbReference>
<dbReference type="InterPro" id="IPR015991">
    <property type="entry name" value="TatD/YcfH-like"/>
</dbReference>
<gene>
    <name evidence="4" type="ORF">A3D25_04480</name>
</gene>
<organism evidence="4 5">
    <name type="scientific">Candidatus Daviesbacteria bacterium RIFCSPHIGHO2_02_FULL_43_12</name>
    <dbReference type="NCBI Taxonomy" id="1797776"/>
    <lineage>
        <taxon>Bacteria</taxon>
        <taxon>Candidatus Daviesiibacteriota</taxon>
    </lineage>
</organism>
<accession>A0A1F5KGU1</accession>
<feature type="binding site" evidence="3">
    <location>
        <position position="238"/>
    </location>
    <ligand>
        <name>a divalent metal cation</name>
        <dbReference type="ChEBI" id="CHEBI:60240"/>
        <label>1</label>
    </ligand>
</feature>
<protein>
    <recommendedName>
        <fullName evidence="6">Hydrolase TatD</fullName>
    </recommendedName>
</protein>
<comment type="caution">
    <text evidence="4">The sequence shown here is derived from an EMBL/GenBank/DDBJ whole genome shotgun (WGS) entry which is preliminary data.</text>
</comment>
<evidence type="ECO:0000256" key="3">
    <source>
        <dbReference type="PIRSR" id="PIRSR005902-1"/>
    </source>
</evidence>
<name>A0A1F5KGU1_9BACT</name>